<evidence type="ECO:0000256" key="2">
    <source>
        <dbReference type="ARBA" id="ARBA00001962"/>
    </source>
</evidence>
<name>A0A6V7PPL2_ANACO</name>
<dbReference type="GO" id="GO:0031418">
    <property type="term" value="F:L-ascorbic acid binding"/>
    <property type="evidence" value="ECO:0007669"/>
    <property type="project" value="InterPro"/>
</dbReference>
<dbReference type="InterPro" id="IPR006620">
    <property type="entry name" value="Pro_4_hyd_alph"/>
</dbReference>
<keyword evidence="4" id="KW-0479">Metal-binding</keyword>
<dbReference type="EMBL" id="LR862150">
    <property type="protein sequence ID" value="CAD1832767.1"/>
    <property type="molecule type" value="Genomic_DNA"/>
</dbReference>
<proteinExistence type="predicted"/>
<dbReference type="GO" id="GO:0005506">
    <property type="term" value="F:iron ion binding"/>
    <property type="evidence" value="ECO:0007669"/>
    <property type="project" value="InterPro"/>
</dbReference>
<dbReference type="Gene3D" id="2.60.120.620">
    <property type="entry name" value="q2cbj1_9rhob like domain"/>
    <property type="match status" value="1"/>
</dbReference>
<keyword evidence="5" id="KW-0677">Repeat</keyword>
<evidence type="ECO:0000256" key="6">
    <source>
        <dbReference type="ARBA" id="ARBA00022964"/>
    </source>
</evidence>
<protein>
    <recommendedName>
        <fullName evidence="3">procollagen-proline 3-dioxygenase</fullName>
        <ecNumber evidence="3">1.14.11.7</ecNumber>
    </recommendedName>
</protein>
<dbReference type="PROSITE" id="PS51471">
    <property type="entry name" value="FE2OG_OXY"/>
    <property type="match status" value="1"/>
</dbReference>
<organism evidence="10">
    <name type="scientific">Ananas comosus var. bracteatus</name>
    <name type="common">red pineapple</name>
    <dbReference type="NCBI Taxonomy" id="296719"/>
    <lineage>
        <taxon>Eukaryota</taxon>
        <taxon>Viridiplantae</taxon>
        <taxon>Streptophyta</taxon>
        <taxon>Embryophyta</taxon>
        <taxon>Tracheophyta</taxon>
        <taxon>Spermatophyta</taxon>
        <taxon>Magnoliopsida</taxon>
        <taxon>Liliopsida</taxon>
        <taxon>Poales</taxon>
        <taxon>Bromeliaceae</taxon>
        <taxon>Bromelioideae</taxon>
        <taxon>Ananas</taxon>
    </lineage>
</organism>
<dbReference type="GO" id="GO:0019797">
    <property type="term" value="F:procollagen-proline 3-dioxygenase activity"/>
    <property type="evidence" value="ECO:0007669"/>
    <property type="project" value="UniProtKB-EC"/>
</dbReference>
<evidence type="ECO:0000256" key="3">
    <source>
        <dbReference type="ARBA" id="ARBA00012262"/>
    </source>
</evidence>
<dbReference type="InterPro" id="IPR039575">
    <property type="entry name" value="P3H"/>
</dbReference>
<sequence length="436" mass="49283">MAAAAAAAADAERRGRHILRRFVSLDLCKELEFIHRSCGAVGYRPGVLSTTLLHLAATDCAHLLLPFLPVRDRLRDTVESLFACDFALFVEFTALISWCKGASIGWHSDDNKPYLKQRDFAAVCYLNNHGKDFKGGIFHFQDGEPSAVVPFAGDVVIYTADRRNVHCVDEVIEGERLTLTLWFTRDSAHDEDAKLLSLLSHQPSSNNNFNNPNCFLPSPASNNMYWFSNEKSGFDIRCARVQFLGYSFLTTSDLKDSSSDQSIEPFEQLNNPLTLARGDEVFDMKFINSLHALQSTKALLEASIDGHVCLVWFKLKQLKMLEVLQFYYWKAPELAAARSEAIENSESPQLSFRFRTSTDMEICLPCDRELAENTLGCSCYEEAKVFTDSNDLSLAVVAWENYSCKLRRDLLSLMPHWLPNQSIFFADPSELRMYNG</sequence>
<keyword evidence="6" id="KW-0223">Dioxygenase</keyword>
<evidence type="ECO:0000313" key="10">
    <source>
        <dbReference type="EMBL" id="CAD1832767.1"/>
    </source>
</evidence>
<keyword evidence="7" id="KW-0560">Oxidoreductase</keyword>
<dbReference type="PANTHER" id="PTHR14049">
    <property type="entry name" value="LEPRECAN 1"/>
    <property type="match status" value="1"/>
</dbReference>
<reference evidence="10" key="1">
    <citation type="submission" date="2020-07" db="EMBL/GenBank/DDBJ databases">
        <authorList>
            <person name="Lin J."/>
        </authorList>
    </citation>
    <scope>NUCLEOTIDE SEQUENCE</scope>
</reference>
<dbReference type="GO" id="GO:0032963">
    <property type="term" value="P:collagen metabolic process"/>
    <property type="evidence" value="ECO:0007669"/>
    <property type="project" value="InterPro"/>
</dbReference>
<dbReference type="AlphaFoldDB" id="A0A6V7PPL2"/>
<dbReference type="Pfam" id="PF13640">
    <property type="entry name" value="2OG-FeII_Oxy_3"/>
    <property type="match status" value="1"/>
</dbReference>
<evidence type="ECO:0000256" key="5">
    <source>
        <dbReference type="ARBA" id="ARBA00022737"/>
    </source>
</evidence>
<keyword evidence="8" id="KW-0408">Iron</keyword>
<evidence type="ECO:0000256" key="1">
    <source>
        <dbReference type="ARBA" id="ARBA00001961"/>
    </source>
</evidence>
<dbReference type="PANTHER" id="PTHR14049:SF9">
    <property type="entry name" value="PROCOLLAGEN-PROLINE 3-DIOXYGENASE"/>
    <property type="match status" value="1"/>
</dbReference>
<accession>A0A6V7PPL2</accession>
<evidence type="ECO:0000256" key="7">
    <source>
        <dbReference type="ARBA" id="ARBA00023002"/>
    </source>
</evidence>
<comment type="cofactor">
    <cofactor evidence="2">
        <name>Fe cation</name>
        <dbReference type="ChEBI" id="CHEBI:24875"/>
    </cofactor>
</comment>
<dbReference type="SMART" id="SM00702">
    <property type="entry name" value="P4Hc"/>
    <property type="match status" value="1"/>
</dbReference>
<evidence type="ECO:0000259" key="9">
    <source>
        <dbReference type="PROSITE" id="PS51471"/>
    </source>
</evidence>
<evidence type="ECO:0000256" key="4">
    <source>
        <dbReference type="ARBA" id="ARBA00022723"/>
    </source>
</evidence>
<dbReference type="InterPro" id="IPR044862">
    <property type="entry name" value="Pro_4_hyd_alph_FE2OG_OXY"/>
</dbReference>
<evidence type="ECO:0000256" key="8">
    <source>
        <dbReference type="ARBA" id="ARBA00023004"/>
    </source>
</evidence>
<feature type="domain" description="Fe2OG dioxygenase" evidence="9">
    <location>
        <begin position="77"/>
        <end position="185"/>
    </location>
</feature>
<gene>
    <name evidence="10" type="ORF">CB5_LOCUS15978</name>
</gene>
<comment type="cofactor">
    <cofactor evidence="1">
        <name>L-ascorbate</name>
        <dbReference type="ChEBI" id="CHEBI:38290"/>
    </cofactor>
</comment>
<dbReference type="EC" id="1.14.11.7" evidence="3"/>
<dbReference type="InterPro" id="IPR005123">
    <property type="entry name" value="Oxoglu/Fe-dep_dioxygenase_dom"/>
</dbReference>